<dbReference type="RefSeq" id="WP_106501657.1">
    <property type="nucleotide sequence ID" value="NZ_PXXO01000001.1"/>
</dbReference>
<evidence type="ECO:0000313" key="1">
    <source>
        <dbReference type="EMBL" id="PSJ07471.1"/>
    </source>
</evidence>
<accession>A0A2P7N247</accession>
<evidence type="ECO:0008006" key="3">
    <source>
        <dbReference type="Google" id="ProtNLM"/>
    </source>
</evidence>
<dbReference type="Proteomes" id="UP000243002">
    <property type="component" value="Unassembled WGS sequence"/>
</dbReference>
<name>A0A2P7N247_9CYAN</name>
<gene>
    <name evidence="1" type="ORF">C7K55_01805</name>
</gene>
<organism evidence="1 2">
    <name type="scientific">Cyanobium usitatum str. Tous</name>
    <dbReference type="NCBI Taxonomy" id="2116684"/>
    <lineage>
        <taxon>Bacteria</taxon>
        <taxon>Bacillati</taxon>
        <taxon>Cyanobacteriota</taxon>
        <taxon>Cyanophyceae</taxon>
        <taxon>Synechococcales</taxon>
        <taxon>Prochlorococcaceae</taxon>
        <taxon>Cyanobium</taxon>
    </lineage>
</organism>
<dbReference type="PANTHER" id="PTHR39638">
    <property type="entry name" value="YCF35"/>
    <property type="match status" value="1"/>
</dbReference>
<keyword evidence="2" id="KW-1185">Reference proteome</keyword>
<proteinExistence type="predicted"/>
<dbReference type="OrthoDB" id="514050at2"/>
<sequence>MSHLTILPTVLRDAEGLAASLVALGHTPIYGGVLKGFATECQPVLLQVVLPGGERLGWQRHRDGSLALVGDLQRLSRSQSLQRLLGAITRRYAAELALSQAASAFPGAQVSLAS</sequence>
<protein>
    <recommendedName>
        <fullName evidence="3">DUF1257 domain-containing protein</fullName>
    </recommendedName>
</protein>
<comment type="caution">
    <text evidence="1">The sequence shown here is derived from an EMBL/GenBank/DDBJ whole genome shotgun (WGS) entry which is preliminary data.</text>
</comment>
<dbReference type="EMBL" id="PXXO01000001">
    <property type="protein sequence ID" value="PSJ07471.1"/>
    <property type="molecule type" value="Genomic_DNA"/>
</dbReference>
<dbReference type="AlphaFoldDB" id="A0A2P7N247"/>
<dbReference type="PANTHER" id="PTHR39638:SF2">
    <property type="entry name" value="YCF35"/>
    <property type="match status" value="1"/>
</dbReference>
<evidence type="ECO:0000313" key="2">
    <source>
        <dbReference type="Proteomes" id="UP000243002"/>
    </source>
</evidence>
<dbReference type="InterPro" id="IPR009666">
    <property type="entry name" value="Uncharacterised_Ycf35"/>
</dbReference>
<reference evidence="1 2" key="1">
    <citation type="journal article" date="2018" name="Environ. Microbiol.">
        <title>Ecological and genomic features of two widespread freshwater picocyanobacteria.</title>
        <authorList>
            <person name="Cabello-Yeves P.J."/>
            <person name="Picazo A."/>
            <person name="Camacho A."/>
            <person name="Callieri C."/>
            <person name="Rosselli R."/>
            <person name="Roda-Garcia J.J."/>
            <person name="Coutinho F.H."/>
            <person name="Rodriguez-Valera F."/>
        </authorList>
    </citation>
    <scope>NUCLEOTIDE SEQUENCE [LARGE SCALE GENOMIC DNA]</scope>
    <source>
        <strain evidence="1 2">Tous</strain>
    </source>
</reference>
<dbReference type="Pfam" id="PF06868">
    <property type="entry name" value="DUF1257"/>
    <property type="match status" value="1"/>
</dbReference>